<evidence type="ECO:0000256" key="8">
    <source>
        <dbReference type="SAM" id="Phobius"/>
    </source>
</evidence>
<feature type="transmembrane region" description="Helical" evidence="8">
    <location>
        <begin position="98"/>
        <end position="119"/>
    </location>
</feature>
<reference evidence="10 11" key="1">
    <citation type="submission" date="2018-10" db="EMBL/GenBank/DDBJ databases">
        <title>Genomic Encyclopedia of Type Strains, Phase IV (KMG-IV): sequencing the most valuable type-strain genomes for metagenomic binning, comparative biology and taxonomic classification.</title>
        <authorList>
            <person name="Goeker M."/>
        </authorList>
    </citation>
    <scope>NUCLEOTIDE SEQUENCE [LARGE SCALE GENOMIC DNA]</scope>
    <source>
        <strain evidence="10 11">DSM 23800</strain>
    </source>
</reference>
<comment type="similarity">
    <text evidence="2">Belongs to the EamA transporter family.</text>
</comment>
<feature type="transmembrane region" description="Helical" evidence="8">
    <location>
        <begin position="34"/>
        <end position="52"/>
    </location>
</feature>
<sequence length="295" mass="33132">MYKGIFFSVFASVLFGALYYLATFLKPLTGEDIFGFRMVVMLPFLWGAIVGFKQQKEFTAFLHRLKNEPHLILVLFLSASLVGVQMWLFLWAPNNGRAIDVSIGYLLMPIIMVAVGKFIYKEYLSLNKWLAIGFALVGVLSNIFLSGKLSWVSSLVMVGYPAYFMLRKRFDISHIHSFVLEVTLLCVVAIYFISQVDLVAVKSNNDNIYIYLFLLGLISGTALLAYTMASALVPFNLLGLLGYVEPLGLLLVSFIIGETLQPSAYMLMICLAIAIFFLGLDGVLLLRRKQRIKVE</sequence>
<evidence type="ECO:0000256" key="4">
    <source>
        <dbReference type="ARBA" id="ARBA00022475"/>
    </source>
</evidence>
<evidence type="ECO:0000256" key="2">
    <source>
        <dbReference type="ARBA" id="ARBA00007362"/>
    </source>
</evidence>
<feature type="transmembrane region" description="Helical" evidence="8">
    <location>
        <begin position="5"/>
        <end position="22"/>
    </location>
</feature>
<evidence type="ECO:0000313" key="11">
    <source>
        <dbReference type="Proteomes" id="UP000280099"/>
    </source>
</evidence>
<keyword evidence="5 8" id="KW-0812">Transmembrane</keyword>
<dbReference type="OrthoDB" id="3250831at2"/>
<dbReference type="Proteomes" id="UP000280099">
    <property type="component" value="Unassembled WGS sequence"/>
</dbReference>
<comment type="caution">
    <text evidence="10">The sequence shown here is derived from an EMBL/GenBank/DDBJ whole genome shotgun (WGS) entry which is preliminary data.</text>
</comment>
<dbReference type="RefSeq" id="WP_121120865.1">
    <property type="nucleotide sequence ID" value="NZ_CP016604.1"/>
</dbReference>
<evidence type="ECO:0000313" key="10">
    <source>
        <dbReference type="EMBL" id="RKR76768.1"/>
    </source>
</evidence>
<keyword evidence="3" id="KW-0813">Transport</keyword>
<dbReference type="SUPFAM" id="SSF103481">
    <property type="entry name" value="Multidrug resistance efflux transporter EmrE"/>
    <property type="match status" value="1"/>
</dbReference>
<keyword evidence="6 8" id="KW-1133">Transmembrane helix</keyword>
<gene>
    <name evidence="10" type="ORF">DES31_0075</name>
</gene>
<evidence type="ECO:0000256" key="1">
    <source>
        <dbReference type="ARBA" id="ARBA00004651"/>
    </source>
</evidence>
<dbReference type="AlphaFoldDB" id="A0A420XHZ4"/>
<dbReference type="InterPro" id="IPR037185">
    <property type="entry name" value="EmrE-like"/>
</dbReference>
<evidence type="ECO:0000256" key="7">
    <source>
        <dbReference type="ARBA" id="ARBA00023136"/>
    </source>
</evidence>
<dbReference type="Pfam" id="PF00892">
    <property type="entry name" value="EamA"/>
    <property type="match status" value="1"/>
</dbReference>
<feature type="domain" description="EamA" evidence="9">
    <location>
        <begin position="3"/>
        <end position="140"/>
    </location>
</feature>
<feature type="transmembrane region" description="Helical" evidence="8">
    <location>
        <begin position="263"/>
        <end position="286"/>
    </location>
</feature>
<comment type="subcellular location">
    <subcellularLocation>
        <location evidence="1">Cell membrane</location>
        <topology evidence="1">Multi-pass membrane protein</topology>
    </subcellularLocation>
</comment>
<evidence type="ECO:0000256" key="3">
    <source>
        <dbReference type="ARBA" id="ARBA00022448"/>
    </source>
</evidence>
<evidence type="ECO:0000256" key="6">
    <source>
        <dbReference type="ARBA" id="ARBA00022989"/>
    </source>
</evidence>
<dbReference type="GO" id="GO:0005886">
    <property type="term" value="C:plasma membrane"/>
    <property type="evidence" value="ECO:0007669"/>
    <property type="project" value="UniProtKB-SubCell"/>
</dbReference>
<dbReference type="InterPro" id="IPR000620">
    <property type="entry name" value="EamA_dom"/>
</dbReference>
<evidence type="ECO:0000256" key="5">
    <source>
        <dbReference type="ARBA" id="ARBA00022692"/>
    </source>
</evidence>
<feature type="transmembrane region" description="Helical" evidence="8">
    <location>
        <begin position="72"/>
        <end position="92"/>
    </location>
</feature>
<feature type="transmembrane region" description="Helical" evidence="8">
    <location>
        <begin position="126"/>
        <end position="143"/>
    </location>
</feature>
<keyword evidence="4" id="KW-1003">Cell membrane</keyword>
<dbReference type="NCBIfam" id="TIGR00688">
    <property type="entry name" value="rarD"/>
    <property type="match status" value="1"/>
</dbReference>
<feature type="transmembrane region" description="Helical" evidence="8">
    <location>
        <begin position="208"/>
        <end position="228"/>
    </location>
</feature>
<dbReference type="EMBL" id="RBJC01000004">
    <property type="protein sequence ID" value="RKR76768.1"/>
    <property type="molecule type" value="Genomic_DNA"/>
</dbReference>
<keyword evidence="7 8" id="KW-0472">Membrane</keyword>
<keyword evidence="11" id="KW-1185">Reference proteome</keyword>
<protein>
    <submittedName>
        <fullName evidence="10">Chloramphenicol-sensitive protein RarD</fullName>
    </submittedName>
</protein>
<feature type="transmembrane region" description="Helical" evidence="8">
    <location>
        <begin position="178"/>
        <end position="196"/>
    </location>
</feature>
<evidence type="ECO:0000259" key="9">
    <source>
        <dbReference type="Pfam" id="PF00892"/>
    </source>
</evidence>
<proteinExistence type="inferred from homology"/>
<name>A0A420XHZ4_9PAST</name>
<feature type="transmembrane region" description="Helical" evidence="8">
    <location>
        <begin position="235"/>
        <end position="257"/>
    </location>
</feature>
<dbReference type="InterPro" id="IPR004626">
    <property type="entry name" value="RarD"/>
</dbReference>
<organism evidence="10 11">
    <name type="scientific">Otariodibacter oris</name>
    <dbReference type="NCBI Taxonomy" id="1032623"/>
    <lineage>
        <taxon>Bacteria</taxon>
        <taxon>Pseudomonadati</taxon>
        <taxon>Pseudomonadota</taxon>
        <taxon>Gammaproteobacteria</taxon>
        <taxon>Pasteurellales</taxon>
        <taxon>Pasteurellaceae</taxon>
        <taxon>Otariodibacter</taxon>
    </lineage>
</organism>
<accession>A0A420XHZ4</accession>